<protein>
    <recommendedName>
        <fullName evidence="1">DUF6534 domain-containing protein</fullName>
    </recommendedName>
</protein>
<accession>A0A0C9U812</accession>
<dbReference type="HOGENOM" id="CLU_1699737_0_0_1"/>
<dbReference type="AlphaFoldDB" id="A0A0C9U812"/>
<dbReference type="EMBL" id="KN819336">
    <property type="protein sequence ID" value="KIJ15537.1"/>
    <property type="molecule type" value="Genomic_DNA"/>
</dbReference>
<feature type="domain" description="DUF6534" evidence="1">
    <location>
        <begin position="7"/>
        <end position="93"/>
    </location>
</feature>
<evidence type="ECO:0000259" key="1">
    <source>
        <dbReference type="Pfam" id="PF20152"/>
    </source>
</evidence>
<gene>
    <name evidence="2" type="ORF">PAXINDRAFT_77341</name>
</gene>
<organism evidence="2 3">
    <name type="scientific">Paxillus involutus ATCC 200175</name>
    <dbReference type="NCBI Taxonomy" id="664439"/>
    <lineage>
        <taxon>Eukaryota</taxon>
        <taxon>Fungi</taxon>
        <taxon>Dikarya</taxon>
        <taxon>Basidiomycota</taxon>
        <taxon>Agaricomycotina</taxon>
        <taxon>Agaricomycetes</taxon>
        <taxon>Agaricomycetidae</taxon>
        <taxon>Boletales</taxon>
        <taxon>Paxilineae</taxon>
        <taxon>Paxillaceae</taxon>
        <taxon>Paxillus</taxon>
    </lineage>
</organism>
<feature type="non-terminal residue" evidence="2">
    <location>
        <position position="155"/>
    </location>
</feature>
<dbReference type="Proteomes" id="UP000053647">
    <property type="component" value="Unassembled WGS sequence"/>
</dbReference>
<keyword evidence="3" id="KW-1185">Reference proteome</keyword>
<sequence>IWMIANFACDLIITTEMTRLLFQRGAASSFKDTRGLVTKLIRLTVETGAVTTAAMLLQFLLSQFDNSNGSSVQLFYSISRLYANCLLATLNARLVISKDSTRVHQVSTILFDVPPSSSVSERLADNYNNVTMGQSQLNMDSLMVSNSCFNPDDLS</sequence>
<evidence type="ECO:0000313" key="3">
    <source>
        <dbReference type="Proteomes" id="UP000053647"/>
    </source>
</evidence>
<dbReference type="PANTHER" id="PTHR40465">
    <property type="entry name" value="CHROMOSOME 1, WHOLE GENOME SHOTGUN SEQUENCE"/>
    <property type="match status" value="1"/>
</dbReference>
<proteinExistence type="predicted"/>
<dbReference type="PANTHER" id="PTHR40465:SF1">
    <property type="entry name" value="DUF6534 DOMAIN-CONTAINING PROTEIN"/>
    <property type="match status" value="1"/>
</dbReference>
<dbReference type="InterPro" id="IPR045339">
    <property type="entry name" value="DUF6534"/>
</dbReference>
<dbReference type="Pfam" id="PF20152">
    <property type="entry name" value="DUF6534"/>
    <property type="match status" value="1"/>
</dbReference>
<evidence type="ECO:0000313" key="2">
    <source>
        <dbReference type="EMBL" id="KIJ15537.1"/>
    </source>
</evidence>
<reference evidence="3" key="2">
    <citation type="submission" date="2015-01" db="EMBL/GenBank/DDBJ databases">
        <title>Evolutionary Origins and Diversification of the Mycorrhizal Mutualists.</title>
        <authorList>
            <consortium name="DOE Joint Genome Institute"/>
            <consortium name="Mycorrhizal Genomics Consortium"/>
            <person name="Kohler A."/>
            <person name="Kuo A."/>
            <person name="Nagy L.G."/>
            <person name="Floudas D."/>
            <person name="Copeland A."/>
            <person name="Barry K.W."/>
            <person name="Cichocki N."/>
            <person name="Veneault-Fourrey C."/>
            <person name="LaButti K."/>
            <person name="Lindquist E.A."/>
            <person name="Lipzen A."/>
            <person name="Lundell T."/>
            <person name="Morin E."/>
            <person name="Murat C."/>
            <person name="Riley R."/>
            <person name="Ohm R."/>
            <person name="Sun H."/>
            <person name="Tunlid A."/>
            <person name="Henrissat B."/>
            <person name="Grigoriev I.V."/>
            <person name="Hibbett D.S."/>
            <person name="Martin F."/>
        </authorList>
    </citation>
    <scope>NUCLEOTIDE SEQUENCE [LARGE SCALE GENOMIC DNA]</scope>
    <source>
        <strain evidence="3">ATCC 200175</strain>
    </source>
</reference>
<name>A0A0C9U812_PAXIN</name>
<reference evidence="2 3" key="1">
    <citation type="submission" date="2014-06" db="EMBL/GenBank/DDBJ databases">
        <authorList>
            <consortium name="DOE Joint Genome Institute"/>
            <person name="Kuo A."/>
            <person name="Kohler A."/>
            <person name="Nagy L.G."/>
            <person name="Floudas D."/>
            <person name="Copeland A."/>
            <person name="Barry K.W."/>
            <person name="Cichocki N."/>
            <person name="Veneault-Fourrey C."/>
            <person name="LaButti K."/>
            <person name="Lindquist E.A."/>
            <person name="Lipzen A."/>
            <person name="Lundell T."/>
            <person name="Morin E."/>
            <person name="Murat C."/>
            <person name="Sun H."/>
            <person name="Tunlid A."/>
            <person name="Henrissat B."/>
            <person name="Grigoriev I.V."/>
            <person name="Hibbett D.S."/>
            <person name="Martin F."/>
            <person name="Nordberg H.P."/>
            <person name="Cantor M.N."/>
            <person name="Hua S.X."/>
        </authorList>
    </citation>
    <scope>NUCLEOTIDE SEQUENCE [LARGE SCALE GENOMIC DNA]</scope>
    <source>
        <strain evidence="2 3">ATCC 200175</strain>
    </source>
</reference>
<dbReference type="OrthoDB" id="2662484at2759"/>